<dbReference type="Gene3D" id="2.40.128.270">
    <property type="match status" value="2"/>
</dbReference>
<feature type="domain" description="DUF306" evidence="1">
    <location>
        <begin position="107"/>
        <end position="212"/>
    </location>
</feature>
<comment type="caution">
    <text evidence="2">The sequence shown here is derived from an EMBL/GenBank/DDBJ whole genome shotgun (WGS) entry which is preliminary data.</text>
</comment>
<dbReference type="Proteomes" id="UP001500542">
    <property type="component" value="Unassembled WGS sequence"/>
</dbReference>
<reference evidence="2 3" key="1">
    <citation type="journal article" date="2019" name="Int. J. Syst. Evol. Microbiol.">
        <title>The Global Catalogue of Microorganisms (GCM) 10K type strain sequencing project: providing services to taxonomists for standard genome sequencing and annotation.</title>
        <authorList>
            <consortium name="The Broad Institute Genomics Platform"/>
            <consortium name="The Broad Institute Genome Sequencing Center for Infectious Disease"/>
            <person name="Wu L."/>
            <person name="Ma J."/>
        </authorList>
    </citation>
    <scope>NUCLEOTIDE SEQUENCE [LARGE SCALE GENOMIC DNA]</scope>
    <source>
        <strain evidence="2 3">JCM 10977</strain>
    </source>
</reference>
<feature type="domain" description="DUF306" evidence="1">
    <location>
        <begin position="12"/>
        <end position="95"/>
    </location>
</feature>
<dbReference type="PANTHER" id="PTHR35535">
    <property type="entry name" value="HEAT SHOCK PROTEIN HSLJ"/>
    <property type="match status" value="1"/>
</dbReference>
<dbReference type="Pfam" id="PF03724">
    <property type="entry name" value="META"/>
    <property type="match status" value="2"/>
</dbReference>
<sequence>MTEDGKPKELAPKTRIGLRFADGNVHAETGCNEVGGEVSTAGGKLTIDVLGGTEMGCDTPRQEQQYWVEQLLKDRPTWKLDADTLTLTRGTTTVVLKDRKVVQPDKVLDGTRWSLETVVEGGDTEWHLVGSEKAHLTISGERITGFTGCNDFQGVVATTGNQLTFSDLVSTQKACAGDDGKLEKAFVTTLKGQVTYTIEANRLQLRAADGNGLDLTAR</sequence>
<name>A0ABN1R7L7_9ACTN</name>
<keyword evidence="3" id="KW-1185">Reference proteome</keyword>
<proteinExistence type="predicted"/>
<gene>
    <name evidence="2" type="ORF">GCM10009554_56980</name>
</gene>
<evidence type="ECO:0000313" key="2">
    <source>
        <dbReference type="EMBL" id="GAA0953096.1"/>
    </source>
</evidence>
<dbReference type="InterPro" id="IPR005184">
    <property type="entry name" value="DUF306_Meta_HslJ"/>
</dbReference>
<evidence type="ECO:0000313" key="3">
    <source>
        <dbReference type="Proteomes" id="UP001500542"/>
    </source>
</evidence>
<accession>A0ABN1R7L7</accession>
<dbReference type="InterPro" id="IPR038670">
    <property type="entry name" value="HslJ-like_sf"/>
</dbReference>
<dbReference type="PANTHER" id="PTHR35535:SF1">
    <property type="entry name" value="HEAT SHOCK PROTEIN HSLJ"/>
    <property type="match status" value="1"/>
</dbReference>
<organism evidence="2 3">
    <name type="scientific">Kribbella koreensis</name>
    <dbReference type="NCBI Taxonomy" id="57909"/>
    <lineage>
        <taxon>Bacteria</taxon>
        <taxon>Bacillati</taxon>
        <taxon>Actinomycetota</taxon>
        <taxon>Actinomycetes</taxon>
        <taxon>Propionibacteriales</taxon>
        <taxon>Kribbellaceae</taxon>
        <taxon>Kribbella</taxon>
    </lineage>
</organism>
<protein>
    <submittedName>
        <fullName evidence="2">META domain-containing protein</fullName>
    </submittedName>
</protein>
<evidence type="ECO:0000259" key="1">
    <source>
        <dbReference type="Pfam" id="PF03724"/>
    </source>
</evidence>
<dbReference type="EMBL" id="BAAAHK010000013">
    <property type="protein sequence ID" value="GAA0953096.1"/>
    <property type="molecule type" value="Genomic_DNA"/>
</dbReference>
<dbReference type="InterPro" id="IPR053147">
    <property type="entry name" value="Hsp_HslJ-like"/>
</dbReference>